<dbReference type="Pfam" id="PF14228">
    <property type="entry name" value="MOR2-PAG1_mid"/>
    <property type="match status" value="3"/>
</dbReference>
<name>A0A316UYU1_9BASI</name>
<dbReference type="STRING" id="1569628.A0A316UYU1"/>
<dbReference type="EMBL" id="KZ819662">
    <property type="protein sequence ID" value="PWN30459.1"/>
    <property type="molecule type" value="Genomic_DNA"/>
</dbReference>
<feature type="transmembrane region" description="Helical" evidence="2">
    <location>
        <begin position="156"/>
        <end position="178"/>
    </location>
</feature>
<feature type="domain" description="Cell morphogenesis central region" evidence="6">
    <location>
        <begin position="2091"/>
        <end position="2278"/>
    </location>
</feature>
<keyword evidence="2" id="KW-0812">Transmembrane</keyword>
<feature type="region of interest" description="Disordered" evidence="1">
    <location>
        <begin position="1500"/>
        <end position="1519"/>
    </location>
</feature>
<proteinExistence type="predicted"/>
<evidence type="ECO:0000256" key="2">
    <source>
        <dbReference type="SAM" id="Phobius"/>
    </source>
</evidence>
<dbReference type="OrthoDB" id="6287725at2759"/>
<dbReference type="Pfam" id="PF14225">
    <property type="entry name" value="MOR2-PAG1_C"/>
    <property type="match status" value="1"/>
</dbReference>
<dbReference type="InterPro" id="IPR039867">
    <property type="entry name" value="Furry/Tao3/Mor2"/>
</dbReference>
<feature type="compositionally biased region" description="Polar residues" evidence="1">
    <location>
        <begin position="489"/>
        <end position="499"/>
    </location>
</feature>
<feature type="chain" id="PRO_5016458596" description="Cell morphogenesis protein N-terminal domain-containing protein" evidence="3">
    <location>
        <begin position="27"/>
        <end position="2944"/>
    </location>
</feature>
<evidence type="ECO:0000259" key="5">
    <source>
        <dbReference type="Pfam" id="PF14225"/>
    </source>
</evidence>
<dbReference type="PANTHER" id="PTHR12295:SF30">
    <property type="entry name" value="PROTEIN FURRY"/>
    <property type="match status" value="1"/>
</dbReference>
<dbReference type="SUPFAM" id="SSF48371">
    <property type="entry name" value="ARM repeat"/>
    <property type="match status" value="1"/>
</dbReference>
<dbReference type="PANTHER" id="PTHR12295">
    <property type="entry name" value="FURRY-RELATED"/>
    <property type="match status" value="1"/>
</dbReference>
<feature type="region of interest" description="Disordered" evidence="1">
    <location>
        <begin position="262"/>
        <end position="500"/>
    </location>
</feature>
<evidence type="ECO:0000256" key="3">
    <source>
        <dbReference type="SAM" id="SignalP"/>
    </source>
</evidence>
<keyword evidence="8" id="KW-1185">Reference proteome</keyword>
<dbReference type="Pfam" id="PF14222">
    <property type="entry name" value="MOR2-PAG1_N"/>
    <property type="match status" value="1"/>
</dbReference>
<feature type="compositionally biased region" description="Polar residues" evidence="1">
    <location>
        <begin position="2803"/>
        <end position="2816"/>
    </location>
</feature>
<evidence type="ECO:0000259" key="6">
    <source>
        <dbReference type="Pfam" id="PF14228"/>
    </source>
</evidence>
<feature type="compositionally biased region" description="Low complexity" evidence="1">
    <location>
        <begin position="453"/>
        <end position="468"/>
    </location>
</feature>
<dbReference type="GO" id="GO:0005938">
    <property type="term" value="C:cell cortex"/>
    <property type="evidence" value="ECO:0007669"/>
    <property type="project" value="TreeGrafter"/>
</dbReference>
<dbReference type="GeneID" id="37026484"/>
<sequence length="2944" mass="315015">MASSSRLISILLAALVAAVCVSVANGQSSVSSTSSPLSSSAGSSSSSASSSSSSLPDTTLAPQTFSFQSIGPVGPGSVATVINGTSTTVAINTSSSVNSSTISSSSTSLNLSTVSLGLVTTRASDADPSATRMGGGSSNAAIAAARFLRTSSFEGLAGVTAASLLLVLAGAVLLSASLRCTARGLPNDPLLIRVVSPPMLIIFHRLALSLLDAGGSCMSGVAPFRETIFSLAYLGEVTPLSRSMDGGQIAIPDLDDEYFDLPNPPFASGGGAGSNGGGGGGGGGGGAGSGSESVRTGSFDDLRGPSRPWLTHGRSGSGTSADSGESSSINQQQRKEGGPGGWSFPRKGSFASLKAAFKGQGGGGGGAAAGGPGTHATSLSGPPDSGHPTTSHRPFARTTSSNNAISATPTRRKGGHQRNDSELSSGPSRTPAAPLPSARSHHAQQSSFFSEYSAGHASSSGSQQLHNMPPLPPFPPEHYNNPMPPILSNEESAFPSSYPTAPDETAAGYFDGFDTGGPSQAMAWQGTDAMLYGGRSSNWPGAALDAGPSGVAQAADLPTGIGCVDPQSPSDYALNVLMSRFLSRTQVKIQAVLDHGLEAEPLLEPSFGPGVDDEFDTLLGSLAHVSRNSLKMVLESLINWHTMHLDANVGAETVRRAMSEAAHLYGNTAATAAGSNGPPGVREVAATLMRRKALATTYLLSRSLSEVAKQMQLGEAGAAADAEVNTLFSTIFELLQNCSRSRVPRSSMQSQAFESVSELLGELSRKYFMGIGDRFVSMLEHCAKVPPSKNVELAQETAVQGMRHLTITVFPMEHFEEGAEFLETISRFFVGAHGQRVKTAYAETLTHLILPVAKAASAEVNHPTWAKVMETIAPRAATMAAKPRYWSVAFSLYVAALCASPEEQFLQGIAGNWGWIACVDVAVSRSKDRPSRPIVMNTALRLIWVYMFRCHESSNTTTKRLDSFYRQWFPAGRSTVLPSESVLAPHIHMVHLVLYRHFDYGRDLVLDFLRHSVLSGSTLSLQPEIITSQRMIIAIRAILLTLEAYVKTESPPFPIADTMTTALDAVGDELPPDFTFPRPDTADAQAKFNDLIGKIALICDHQVGTSTVFDESVIVMRTHNVAQNGSLIDHERNLIRSHPRSKLSVAYARDQQPYMDLLRACFDSWPRCLSSSIPFASVLSCLFKAHWSGDPQLGEAASQALRRIARQRKGGAGAVVSGFGRHIFRAESLFWETHPHQIALLPKVEAALRLWTEFLNIWLGQLRASKTDEQSGVDAKMERTSAWAITDEVEAYGLLLLCSGYRHLRRQAISILRLVAVLDEAFQTPGSGGRPPSAAEPARIIHLLDLPCREFCNVDDPQLSAEQRQRVQEWTRSNSNHPLSDLAESDFVIEHSLWQHVLPGLLRMCLDHFPTTVAVFRSHVTNRVLSMDAAVATAAGLVPRAATTMGAGGGSTTKTMPTSSSLSGGLASAPQGGGSAADQTLMAEHWKFYILALCTSTTSTEGSRGAVSHRRQGSDPSSGERVIAARDLFQKLVPFLASDQVKFRDAVVVALGNINVNLYRTLLETLQAVSSQLVESRVATGRGGAQPPRRHGRLRTALGHVVQLTSSHMTEQALSEEAVVSLLLNWIKDTFNLLSEHRDVQSFWDLQRLRRFFCGVVESLYSRMWPRGGCDRYFPFETRHKMFALFAEWYSYSQSAKDGPGKLAALLANVAEQLRDDKQRESVLASLREDTQSLSFHASDAMATLCQGPIATPDVPSPYTSPWLIEWLEGLFRSPVPTNHGIARRALRSLLINNGADANLLAAVIDSAFHEADNLASPRSIFACFCDTAVDRSVPLQARIEVPLHHILVLTLTKLGHSDVAIRRKALALIEWASRREAPSLSLHHVDVGVSSPLPATYLRAQRDISAFLAHHFGTHKVAFVCEATARLSDIDSSRRSTTLGLLPDWLRDIDLLQGADSAGGGNEITYCSLLVLSNLLSLTVKYGDEHNFEIQDAWASLAEGSQVFFNSNAIVKFLVEQGLCYRSAAFVIHAKRVVSCLSQTIIGPPMFDELCAFIEPTSVIPVPRDQVNVQPSAPAHRSLFRANLDILLPLSSKQQVFSPGQLALIFIGELTYEPSDQLNAKLPTLLHAIFVQIDSVIPFVQEQAVATFEQLLRSLASMKAAAMGGEAVATAKEQVEQLFSKGAANFWSHMDLEVTLDEFKTPRKMRYLLSETLRILQPLSPGLGEQWATVALYWATSGPVRHIACRSFQAFRILLPPATPTMLADLLGRLSNTISDPNIDIQSFSLEILSTLTALIKSTDRHRQDIFAQAFWAAVACLSTANEREFGVALEMLDGLLDKVDLGDTETINLLRSKCPEGWDGDVGGIQPLVLRGLRSSATSAASFKVLMRVAKIHNSDLVDASPDRIAFLLVSALPWFLQASDATVKDPAVLELAEDIAVLCEAEGRADIARVATSIARSRFRTKDDMTRQAVNSIRTHYLPRLGPQLAVNLLGLTLNQHEWLRSNTMQVLKIFFQAIDTRSPAFASLGSELLMPLLRLLSTPLAAQALEVLDEPITIHGGPTANQILRMSLQWGRPNRRREQGSDASIFGTPDDSGWAVANPQELTSRTRINIQAVFKTCELTLDVSPLSIVDFVNEDDFYAAGGDQSIGGGSVGGVTVGGVDANGEPFAAGGGGDNLASLGDIVSQLHDLSAFFTDEDGGGETGSPSTPGANNGARRLASGAGSMANGSLYALQSGQHLGHHAHAGEGSSSSISIPGEVSAHGLAINGNGSARPYDIDEDPDSEYEEDEEDDEELAGTMETLASSGGAWSSNETPRADPMSHRNGHGGSHAPNGSMVASSRTRQRPLLPGSVSTDAFPMDYSTDDTPSLASSSTWTTGGGLTGAIRGRGVPMEDAGQRSTVDDEASYGSNGSGYSPAGRVGGSSTPGGSNKRRSFFYRKGYA</sequence>
<feature type="region of interest" description="Disordered" evidence="1">
    <location>
        <begin position="1446"/>
        <end position="1474"/>
    </location>
</feature>
<feature type="domain" description="Cell morphogenesis protein N-terminal" evidence="4">
    <location>
        <begin position="691"/>
        <end position="1259"/>
    </location>
</feature>
<feature type="region of interest" description="Disordered" evidence="1">
    <location>
        <begin position="27"/>
        <end position="55"/>
    </location>
</feature>
<keyword evidence="2" id="KW-0472">Membrane</keyword>
<feature type="compositionally biased region" description="Basic residues" evidence="1">
    <location>
        <begin position="2932"/>
        <end position="2944"/>
    </location>
</feature>
<feature type="region of interest" description="Disordered" evidence="1">
    <location>
        <begin position="2696"/>
        <end position="2722"/>
    </location>
</feature>
<feature type="compositionally biased region" description="Acidic residues" evidence="1">
    <location>
        <begin position="2779"/>
        <end position="2797"/>
    </location>
</feature>
<dbReference type="InterPro" id="IPR016024">
    <property type="entry name" value="ARM-type_fold"/>
</dbReference>
<feature type="compositionally biased region" description="Gly residues" evidence="1">
    <location>
        <begin position="268"/>
        <end position="289"/>
    </location>
</feature>
<dbReference type="InterPro" id="IPR025614">
    <property type="entry name" value="Cell_morpho_N"/>
</dbReference>
<protein>
    <recommendedName>
        <fullName evidence="9">Cell morphogenesis protein N-terminal domain-containing protein</fullName>
    </recommendedName>
</protein>
<feature type="signal peptide" evidence="3">
    <location>
        <begin position="1"/>
        <end position="26"/>
    </location>
</feature>
<gene>
    <name evidence="7" type="ORF">BDZ90DRAFT_225274</name>
</gene>
<feature type="transmembrane region" description="Helical" evidence="2">
    <location>
        <begin position="190"/>
        <end position="211"/>
    </location>
</feature>
<accession>A0A316UYU1</accession>
<feature type="region of interest" description="Disordered" evidence="1">
    <location>
        <begin position="2763"/>
        <end position="2944"/>
    </location>
</feature>
<feature type="compositionally biased region" description="Polar residues" evidence="1">
    <location>
        <begin position="387"/>
        <end position="409"/>
    </location>
</feature>
<evidence type="ECO:0000313" key="7">
    <source>
        <dbReference type="EMBL" id="PWN30459.1"/>
    </source>
</evidence>
<dbReference type="GO" id="GO:0000902">
    <property type="term" value="P:cell morphogenesis"/>
    <property type="evidence" value="ECO:0007669"/>
    <property type="project" value="InterPro"/>
</dbReference>
<evidence type="ECO:0000256" key="1">
    <source>
        <dbReference type="SAM" id="MobiDB-lite"/>
    </source>
</evidence>
<dbReference type="RefSeq" id="XP_025365071.1">
    <property type="nucleotide sequence ID" value="XM_025504661.1"/>
</dbReference>
<organism evidence="7 8">
    <name type="scientific">Jaminaea rosea</name>
    <dbReference type="NCBI Taxonomy" id="1569628"/>
    <lineage>
        <taxon>Eukaryota</taxon>
        <taxon>Fungi</taxon>
        <taxon>Dikarya</taxon>
        <taxon>Basidiomycota</taxon>
        <taxon>Ustilaginomycotina</taxon>
        <taxon>Exobasidiomycetes</taxon>
        <taxon>Microstromatales</taxon>
        <taxon>Microstromatales incertae sedis</taxon>
        <taxon>Jaminaea</taxon>
    </lineage>
</organism>
<feature type="compositionally biased region" description="Low complexity" evidence="1">
    <location>
        <begin position="1459"/>
        <end position="1470"/>
    </location>
</feature>
<feature type="compositionally biased region" description="Low complexity" evidence="1">
    <location>
        <begin position="317"/>
        <end position="328"/>
    </location>
</feature>
<dbReference type="GO" id="GO:0030427">
    <property type="term" value="C:site of polarized growth"/>
    <property type="evidence" value="ECO:0007669"/>
    <property type="project" value="TreeGrafter"/>
</dbReference>
<reference evidence="7 8" key="1">
    <citation type="journal article" date="2018" name="Mol. Biol. Evol.">
        <title>Broad Genomic Sampling Reveals a Smut Pathogenic Ancestry of the Fungal Clade Ustilaginomycotina.</title>
        <authorList>
            <person name="Kijpornyongpan T."/>
            <person name="Mondo S.J."/>
            <person name="Barry K."/>
            <person name="Sandor L."/>
            <person name="Lee J."/>
            <person name="Lipzen A."/>
            <person name="Pangilinan J."/>
            <person name="LaButti K."/>
            <person name="Hainaut M."/>
            <person name="Henrissat B."/>
            <person name="Grigoriev I.V."/>
            <person name="Spatafora J.W."/>
            <person name="Aime M.C."/>
        </authorList>
    </citation>
    <scope>NUCLEOTIDE SEQUENCE [LARGE SCALE GENOMIC DNA]</scope>
    <source>
        <strain evidence="7 8">MCA 5214</strain>
    </source>
</reference>
<evidence type="ECO:0000313" key="8">
    <source>
        <dbReference type="Proteomes" id="UP000245884"/>
    </source>
</evidence>
<feature type="compositionally biased region" description="Gly residues" evidence="1">
    <location>
        <begin position="359"/>
        <end position="373"/>
    </location>
</feature>
<feature type="domain" description="Cell morphogenesis central region" evidence="6">
    <location>
        <begin position="1782"/>
        <end position="2020"/>
    </location>
</feature>
<dbReference type="Proteomes" id="UP000245884">
    <property type="component" value="Unassembled WGS sequence"/>
</dbReference>
<dbReference type="InterPro" id="IPR025481">
    <property type="entry name" value="Cell_Morphogen_C"/>
</dbReference>
<dbReference type="InterPro" id="IPR029473">
    <property type="entry name" value="MOR2-PAG1_mid"/>
</dbReference>
<evidence type="ECO:0000259" key="4">
    <source>
        <dbReference type="Pfam" id="PF14222"/>
    </source>
</evidence>
<feature type="domain" description="Cell morphogenesis central region" evidence="6">
    <location>
        <begin position="1521"/>
        <end position="1777"/>
    </location>
</feature>
<evidence type="ECO:0008006" key="9">
    <source>
        <dbReference type="Google" id="ProtNLM"/>
    </source>
</evidence>
<keyword evidence="3" id="KW-0732">Signal</keyword>
<feature type="domain" description="Cell morphogenesis protein C-terminal" evidence="5">
    <location>
        <begin position="2309"/>
        <end position="2560"/>
    </location>
</feature>
<keyword evidence="2" id="KW-1133">Transmembrane helix</keyword>